<keyword evidence="2" id="KW-1185">Reference proteome</keyword>
<gene>
    <name evidence="1" type="ORF">Pla8534_50280</name>
</gene>
<evidence type="ECO:0000313" key="2">
    <source>
        <dbReference type="Proteomes" id="UP000317648"/>
    </source>
</evidence>
<proteinExistence type="predicted"/>
<dbReference type="KEGG" id="lcre:Pla8534_50280"/>
<dbReference type="RefSeq" id="WP_145055971.1">
    <property type="nucleotide sequence ID" value="NZ_CP036433.1"/>
</dbReference>
<dbReference type="Proteomes" id="UP000317648">
    <property type="component" value="Chromosome"/>
</dbReference>
<reference evidence="1 2" key="1">
    <citation type="submission" date="2019-02" db="EMBL/GenBank/DDBJ databases">
        <title>Deep-cultivation of Planctomycetes and their phenomic and genomic characterization uncovers novel biology.</title>
        <authorList>
            <person name="Wiegand S."/>
            <person name="Jogler M."/>
            <person name="Boedeker C."/>
            <person name="Pinto D."/>
            <person name="Vollmers J."/>
            <person name="Rivas-Marin E."/>
            <person name="Kohn T."/>
            <person name="Peeters S.H."/>
            <person name="Heuer A."/>
            <person name="Rast P."/>
            <person name="Oberbeckmann S."/>
            <person name="Bunk B."/>
            <person name="Jeske O."/>
            <person name="Meyerdierks A."/>
            <person name="Storesund J.E."/>
            <person name="Kallscheuer N."/>
            <person name="Luecker S."/>
            <person name="Lage O.M."/>
            <person name="Pohl T."/>
            <person name="Merkel B.J."/>
            <person name="Hornburger P."/>
            <person name="Mueller R.-W."/>
            <person name="Bruemmer F."/>
            <person name="Labrenz M."/>
            <person name="Spormann A.M."/>
            <person name="Op den Camp H."/>
            <person name="Overmann J."/>
            <person name="Amann R."/>
            <person name="Jetten M.S.M."/>
            <person name="Mascher T."/>
            <person name="Medema M.H."/>
            <person name="Devos D.P."/>
            <person name="Kaster A.-K."/>
            <person name="Ovreas L."/>
            <person name="Rohde M."/>
            <person name="Galperin M.Y."/>
            <person name="Jogler C."/>
        </authorList>
    </citation>
    <scope>NUCLEOTIDE SEQUENCE [LARGE SCALE GENOMIC DNA]</scope>
    <source>
        <strain evidence="1 2">Pla85_3_4</strain>
    </source>
</reference>
<organism evidence="1 2">
    <name type="scientific">Lignipirellula cremea</name>
    <dbReference type="NCBI Taxonomy" id="2528010"/>
    <lineage>
        <taxon>Bacteria</taxon>
        <taxon>Pseudomonadati</taxon>
        <taxon>Planctomycetota</taxon>
        <taxon>Planctomycetia</taxon>
        <taxon>Pirellulales</taxon>
        <taxon>Pirellulaceae</taxon>
        <taxon>Lignipirellula</taxon>
    </lineage>
</organism>
<name>A0A518DZC2_9BACT</name>
<evidence type="ECO:0000313" key="1">
    <source>
        <dbReference type="EMBL" id="QDU97183.1"/>
    </source>
</evidence>
<protein>
    <submittedName>
        <fullName evidence="1">Uncharacterized protein</fullName>
    </submittedName>
</protein>
<sequence>MTFNNESYGATFAEFLQQAPPCALTTGPENHAVKESLEELELEEAFAPHPIIDHTMAACCLSGLWLLHNFLEHSHALSQDVASPSGSYWHAIMHRREPDYSNAKYWFRQTGDHPAYLALAIGAQAMAEDHGSDPRLTALTAGGVWRPERFVDLCEAAATEKQLESVCLRIAELEWRLLFDYCYGSAIGAVS</sequence>
<accession>A0A518DZC2</accession>
<dbReference type="EMBL" id="CP036433">
    <property type="protein sequence ID" value="QDU97183.1"/>
    <property type="molecule type" value="Genomic_DNA"/>
</dbReference>
<dbReference type="AlphaFoldDB" id="A0A518DZC2"/>
<dbReference type="OrthoDB" id="370799at2"/>